<evidence type="ECO:0000256" key="1">
    <source>
        <dbReference type="SAM" id="MobiDB-lite"/>
    </source>
</evidence>
<feature type="region of interest" description="Disordered" evidence="1">
    <location>
        <begin position="1"/>
        <end position="71"/>
    </location>
</feature>
<protein>
    <submittedName>
        <fullName evidence="2">Uncharacterized protein</fullName>
    </submittedName>
</protein>
<organism evidence="2 3">
    <name type="scientific">Clavibacter michiganensis subsp. michiganensis</name>
    <dbReference type="NCBI Taxonomy" id="33013"/>
    <lineage>
        <taxon>Bacteria</taxon>
        <taxon>Bacillati</taxon>
        <taxon>Actinomycetota</taxon>
        <taxon>Actinomycetes</taxon>
        <taxon>Micrococcales</taxon>
        <taxon>Microbacteriaceae</taxon>
        <taxon>Clavibacter</taxon>
    </lineage>
</organism>
<dbReference type="EMBL" id="MDHH01000001">
    <property type="protein sequence ID" value="OUE03947.1"/>
    <property type="molecule type" value="Genomic_DNA"/>
</dbReference>
<evidence type="ECO:0000313" key="2">
    <source>
        <dbReference type="EMBL" id="OUE03947.1"/>
    </source>
</evidence>
<dbReference type="AlphaFoldDB" id="A0A251XKE8"/>
<reference evidence="2 3" key="1">
    <citation type="submission" date="2016-08" db="EMBL/GenBank/DDBJ databases">
        <title>Genome sequence of Clavibacter michiganensis subsp. michiganensis strain CASJ007.</title>
        <authorList>
            <person name="Thapa S.P."/>
            <person name="Coaker G."/>
        </authorList>
    </citation>
    <scope>NUCLEOTIDE SEQUENCE [LARGE SCALE GENOMIC DNA]</scope>
    <source>
        <strain evidence="2">CASJ007</strain>
    </source>
</reference>
<keyword evidence="3" id="KW-1185">Reference proteome</keyword>
<feature type="compositionally biased region" description="Low complexity" evidence="1">
    <location>
        <begin position="39"/>
        <end position="71"/>
    </location>
</feature>
<proteinExistence type="predicted"/>
<accession>A0A251XKE8</accession>
<evidence type="ECO:0000313" key="3">
    <source>
        <dbReference type="Proteomes" id="UP000195062"/>
    </source>
</evidence>
<sequence>MRSSSHSAETPRWMPFSTATRKSVSTPCSQARRRAVMPARRSSTADATSSTARLSAPASRAARATWSAPCP</sequence>
<gene>
    <name evidence="2" type="ORF">CMMCAS07_03300</name>
</gene>
<dbReference type="Proteomes" id="UP000195062">
    <property type="component" value="Unassembled WGS sequence"/>
</dbReference>
<comment type="caution">
    <text evidence="2">The sequence shown here is derived from an EMBL/GenBank/DDBJ whole genome shotgun (WGS) entry which is preliminary data.</text>
</comment>
<feature type="compositionally biased region" description="Polar residues" evidence="1">
    <location>
        <begin position="17"/>
        <end position="29"/>
    </location>
</feature>
<name>A0A251XKE8_CLAMM</name>